<name>A0AAV5KL18_9ROSI</name>
<dbReference type="AlphaFoldDB" id="A0AAV5KL18"/>
<keyword evidence="3" id="KW-1185">Reference proteome</keyword>
<feature type="compositionally biased region" description="Polar residues" evidence="1">
    <location>
        <begin position="8"/>
        <end position="31"/>
    </location>
</feature>
<evidence type="ECO:0000313" key="3">
    <source>
        <dbReference type="Proteomes" id="UP001054252"/>
    </source>
</evidence>
<evidence type="ECO:0000313" key="2">
    <source>
        <dbReference type="EMBL" id="GKV25178.1"/>
    </source>
</evidence>
<evidence type="ECO:0000256" key="1">
    <source>
        <dbReference type="SAM" id="MobiDB-lite"/>
    </source>
</evidence>
<comment type="caution">
    <text evidence="2">The sequence shown here is derived from an EMBL/GenBank/DDBJ whole genome shotgun (WGS) entry which is preliminary data.</text>
</comment>
<reference evidence="2 3" key="1">
    <citation type="journal article" date="2021" name="Commun. Biol.">
        <title>The genome of Shorea leprosula (Dipterocarpaceae) highlights the ecological relevance of drought in aseasonal tropical rainforests.</title>
        <authorList>
            <person name="Ng K.K.S."/>
            <person name="Kobayashi M.J."/>
            <person name="Fawcett J.A."/>
            <person name="Hatakeyama M."/>
            <person name="Paape T."/>
            <person name="Ng C.H."/>
            <person name="Ang C.C."/>
            <person name="Tnah L.H."/>
            <person name="Lee C.T."/>
            <person name="Nishiyama T."/>
            <person name="Sese J."/>
            <person name="O'Brien M.J."/>
            <person name="Copetti D."/>
            <person name="Mohd Noor M.I."/>
            <person name="Ong R.C."/>
            <person name="Putra M."/>
            <person name="Sireger I.Z."/>
            <person name="Indrioko S."/>
            <person name="Kosugi Y."/>
            <person name="Izuno A."/>
            <person name="Isagi Y."/>
            <person name="Lee S.L."/>
            <person name="Shimizu K.K."/>
        </authorList>
    </citation>
    <scope>NUCLEOTIDE SEQUENCE [LARGE SCALE GENOMIC DNA]</scope>
    <source>
        <strain evidence="2">214</strain>
    </source>
</reference>
<protein>
    <submittedName>
        <fullName evidence="2">Uncharacterized protein</fullName>
    </submittedName>
</protein>
<proteinExistence type="predicted"/>
<feature type="region of interest" description="Disordered" evidence="1">
    <location>
        <begin position="1"/>
        <end position="41"/>
    </location>
</feature>
<organism evidence="2 3">
    <name type="scientific">Rubroshorea leprosula</name>
    <dbReference type="NCBI Taxonomy" id="152421"/>
    <lineage>
        <taxon>Eukaryota</taxon>
        <taxon>Viridiplantae</taxon>
        <taxon>Streptophyta</taxon>
        <taxon>Embryophyta</taxon>
        <taxon>Tracheophyta</taxon>
        <taxon>Spermatophyta</taxon>
        <taxon>Magnoliopsida</taxon>
        <taxon>eudicotyledons</taxon>
        <taxon>Gunneridae</taxon>
        <taxon>Pentapetalae</taxon>
        <taxon>rosids</taxon>
        <taxon>malvids</taxon>
        <taxon>Malvales</taxon>
        <taxon>Dipterocarpaceae</taxon>
        <taxon>Rubroshorea</taxon>
    </lineage>
</organism>
<sequence>MMVKRGNRNISDSLSPAVSSLTPGFPNNPSDMASRECKYTS</sequence>
<gene>
    <name evidence="2" type="ORF">SLEP1_g34650</name>
</gene>
<dbReference type="Proteomes" id="UP001054252">
    <property type="component" value="Unassembled WGS sequence"/>
</dbReference>
<accession>A0AAV5KL18</accession>
<dbReference type="EMBL" id="BPVZ01000068">
    <property type="protein sequence ID" value="GKV25178.1"/>
    <property type="molecule type" value="Genomic_DNA"/>
</dbReference>